<evidence type="ECO:0000256" key="1">
    <source>
        <dbReference type="SAM" id="SignalP"/>
    </source>
</evidence>
<protein>
    <submittedName>
        <fullName evidence="3">DUF4232 domain-containing protein</fullName>
    </submittedName>
</protein>
<dbReference type="EMBL" id="JBBUTG010000017">
    <property type="protein sequence ID" value="MEK8033525.1"/>
    <property type="molecule type" value="Genomic_DNA"/>
</dbReference>
<keyword evidence="4" id="KW-1185">Reference proteome</keyword>
<feature type="signal peptide" evidence="1">
    <location>
        <begin position="1"/>
        <end position="21"/>
    </location>
</feature>
<sequence length="304" mass="31129">MINPRITLLACLAFSPLSGLADQSNPIVAWLDEPAWAAEPADATGPLTESTPAPCRQADLDLTLGTAGAYHGRATQELLLRNTSSAPCSLPDAPAVELAQAMGWQAIETKADQVGGSALVLAPRATVGVLLGTPGACDATLREDRRVVRRLRVLAPGGGALHTDGAHVDTTCGPAALMRVDLHAPARATAPAGLGALTAELTAPRTAHAGATVDYLVTLRNPTGTPVDLSTCPSYEQVLNTDSSREAGRWRLNCAGAGGRIPAHGQVQFAMRALVPASSLASGGVKLSWQLAGGPTAGTVVPLR</sequence>
<organism evidence="3 4">
    <name type="scientific">Ideonella lacteola</name>
    <dbReference type="NCBI Taxonomy" id="2984193"/>
    <lineage>
        <taxon>Bacteria</taxon>
        <taxon>Pseudomonadati</taxon>
        <taxon>Pseudomonadota</taxon>
        <taxon>Betaproteobacteria</taxon>
        <taxon>Burkholderiales</taxon>
        <taxon>Sphaerotilaceae</taxon>
        <taxon>Ideonella</taxon>
    </lineage>
</organism>
<dbReference type="RefSeq" id="WP_341427950.1">
    <property type="nucleotide sequence ID" value="NZ_JBBUTG010000017.1"/>
</dbReference>
<gene>
    <name evidence="3" type="ORF">AACH06_22110</name>
</gene>
<evidence type="ECO:0000313" key="3">
    <source>
        <dbReference type="EMBL" id="MEK8033525.1"/>
    </source>
</evidence>
<dbReference type="InterPro" id="IPR025326">
    <property type="entry name" value="DUF4232"/>
</dbReference>
<accession>A0ABU9BXD0</accession>
<dbReference type="Proteomes" id="UP001371218">
    <property type="component" value="Unassembled WGS sequence"/>
</dbReference>
<feature type="domain" description="DUF4232" evidence="2">
    <location>
        <begin position="55"/>
        <end position="173"/>
    </location>
</feature>
<feature type="chain" id="PRO_5045609763" evidence="1">
    <location>
        <begin position="22"/>
        <end position="304"/>
    </location>
</feature>
<evidence type="ECO:0000313" key="4">
    <source>
        <dbReference type="Proteomes" id="UP001371218"/>
    </source>
</evidence>
<dbReference type="Pfam" id="PF14016">
    <property type="entry name" value="DUF4232"/>
    <property type="match status" value="1"/>
</dbReference>
<evidence type="ECO:0000259" key="2">
    <source>
        <dbReference type="Pfam" id="PF14016"/>
    </source>
</evidence>
<comment type="caution">
    <text evidence="3">The sequence shown here is derived from an EMBL/GenBank/DDBJ whole genome shotgun (WGS) entry which is preliminary data.</text>
</comment>
<name>A0ABU9BXD0_9BURK</name>
<proteinExistence type="predicted"/>
<reference evidence="3 4" key="1">
    <citation type="submission" date="2024-04" db="EMBL/GenBank/DDBJ databases">
        <title>Novel species of the genus Ideonella isolated from streams.</title>
        <authorList>
            <person name="Lu H."/>
        </authorList>
    </citation>
    <scope>NUCLEOTIDE SEQUENCE [LARGE SCALE GENOMIC DNA]</scope>
    <source>
        <strain evidence="3 4">DXS29W</strain>
    </source>
</reference>
<keyword evidence="1" id="KW-0732">Signal</keyword>